<name>U1SCW9_9BIFI</name>
<feature type="region of interest" description="Disordered" evidence="1">
    <location>
        <begin position="1"/>
        <end position="20"/>
    </location>
</feature>
<dbReference type="EMBL" id="AWSI01000041">
    <property type="protein sequence ID" value="ERH29763.1"/>
    <property type="molecule type" value="Genomic_DNA"/>
</dbReference>
<dbReference type="InterPro" id="IPR008822">
    <property type="entry name" value="Endonuclease_RusA-like"/>
</dbReference>
<comment type="caution">
    <text evidence="2">The sequence shown here is derived from an EMBL/GenBank/DDBJ whole genome shotgun (WGS) entry which is preliminary data.</text>
</comment>
<dbReference type="Pfam" id="PF05866">
    <property type="entry name" value="RusA"/>
    <property type="match status" value="1"/>
</dbReference>
<dbReference type="GO" id="GO:0000287">
    <property type="term" value="F:magnesium ion binding"/>
    <property type="evidence" value="ECO:0007669"/>
    <property type="project" value="InterPro"/>
</dbReference>
<dbReference type="HOGENOM" id="CLU_147202_0_0_11"/>
<organism evidence="2 3">
    <name type="scientific">Alloscardovia omnicolens F0580</name>
    <dbReference type="NCBI Taxonomy" id="1321816"/>
    <lineage>
        <taxon>Bacteria</taxon>
        <taxon>Bacillati</taxon>
        <taxon>Actinomycetota</taxon>
        <taxon>Actinomycetes</taxon>
        <taxon>Bifidobacteriales</taxon>
        <taxon>Bifidobacteriaceae</taxon>
        <taxon>Alloscardovia</taxon>
    </lineage>
</organism>
<dbReference type="InterPro" id="IPR036614">
    <property type="entry name" value="RusA-like_sf"/>
</dbReference>
<gene>
    <name evidence="2" type="ORF">HMPREF9244_01563</name>
</gene>
<sequence>MTVREFTVAGEPRPKKRPKVFHGRGVNPKENVVNERAIRDAYIAAFPDAPRFTGNVQILMMFYLGDFRRVDVDNLAKLVQDALNGVAFVDDSQITRLVAGKVHPSRMVPGQRGRLRKRRAGDVLTRPSNGEPYDPHTEVVLISDDGEEG</sequence>
<keyword evidence="3" id="KW-1185">Reference proteome</keyword>
<dbReference type="GO" id="GO:0006281">
    <property type="term" value="P:DNA repair"/>
    <property type="evidence" value="ECO:0007669"/>
    <property type="project" value="InterPro"/>
</dbReference>
<dbReference type="Gene3D" id="3.30.1330.70">
    <property type="entry name" value="Holliday junction resolvase RusA"/>
    <property type="match status" value="1"/>
</dbReference>
<dbReference type="Proteomes" id="UP000016519">
    <property type="component" value="Unassembled WGS sequence"/>
</dbReference>
<dbReference type="AlphaFoldDB" id="U1SCW9"/>
<dbReference type="PATRIC" id="fig|1321816.3.peg.1380"/>
<evidence type="ECO:0000313" key="3">
    <source>
        <dbReference type="Proteomes" id="UP000016519"/>
    </source>
</evidence>
<protein>
    <submittedName>
        <fullName evidence="2">Crossover junction endodeoxyribonuclease RusA</fullName>
    </submittedName>
</protein>
<accession>U1SCW9</accession>
<evidence type="ECO:0000256" key="1">
    <source>
        <dbReference type="SAM" id="MobiDB-lite"/>
    </source>
</evidence>
<dbReference type="SUPFAM" id="SSF103084">
    <property type="entry name" value="Holliday junction resolvase RusA"/>
    <property type="match status" value="1"/>
</dbReference>
<dbReference type="RefSeq" id="WP_021618674.1">
    <property type="nucleotide sequence ID" value="NZ_KE952646.1"/>
</dbReference>
<proteinExistence type="predicted"/>
<dbReference type="GO" id="GO:0006310">
    <property type="term" value="P:DNA recombination"/>
    <property type="evidence" value="ECO:0007669"/>
    <property type="project" value="InterPro"/>
</dbReference>
<reference evidence="2 3" key="1">
    <citation type="submission" date="2013-08" db="EMBL/GenBank/DDBJ databases">
        <authorList>
            <person name="Weinstock G."/>
            <person name="Sodergren E."/>
            <person name="Wylie T."/>
            <person name="Fulton L."/>
            <person name="Fulton R."/>
            <person name="Fronick C."/>
            <person name="O'Laughlin M."/>
            <person name="Godfrey J."/>
            <person name="Miner T."/>
            <person name="Herter B."/>
            <person name="Appelbaum E."/>
            <person name="Cordes M."/>
            <person name="Lek S."/>
            <person name="Wollam A."/>
            <person name="Pepin K.H."/>
            <person name="Palsikar V.B."/>
            <person name="Mitreva M."/>
            <person name="Wilson R.K."/>
        </authorList>
    </citation>
    <scope>NUCLEOTIDE SEQUENCE [LARGE SCALE GENOMIC DNA]</scope>
    <source>
        <strain evidence="2 3">F0580</strain>
    </source>
</reference>
<evidence type="ECO:0000313" key="2">
    <source>
        <dbReference type="EMBL" id="ERH29763.1"/>
    </source>
</evidence>